<evidence type="ECO:0000256" key="6">
    <source>
        <dbReference type="ARBA" id="ARBA00022705"/>
    </source>
</evidence>
<dbReference type="InterPro" id="IPR022634">
    <property type="entry name" value="DNA_polIII_beta_N"/>
</dbReference>
<evidence type="ECO:0000256" key="5">
    <source>
        <dbReference type="ARBA" id="ARBA00022695"/>
    </source>
</evidence>
<keyword evidence="8" id="KW-0238">DNA-binding</keyword>
<evidence type="ECO:0000259" key="10">
    <source>
        <dbReference type="Pfam" id="PF00712"/>
    </source>
</evidence>
<dbReference type="Pfam" id="PF02768">
    <property type="entry name" value="DNA_pol3_beta_3"/>
    <property type="match status" value="1"/>
</dbReference>
<dbReference type="EMBL" id="CADCUE010000260">
    <property type="protein sequence ID" value="CAA9357320.1"/>
    <property type="molecule type" value="Genomic_DNA"/>
</dbReference>
<proteinExistence type="inferred from homology"/>
<dbReference type="PIRSF" id="PIRSF000804">
    <property type="entry name" value="DNA_pol_III_b"/>
    <property type="match status" value="1"/>
</dbReference>
<dbReference type="GO" id="GO:0003887">
    <property type="term" value="F:DNA-directed DNA polymerase activity"/>
    <property type="evidence" value="ECO:0007669"/>
    <property type="project" value="UniProtKB-UniRule"/>
</dbReference>
<keyword evidence="4 9" id="KW-0808">Transferase</keyword>
<dbReference type="GO" id="GO:0005737">
    <property type="term" value="C:cytoplasm"/>
    <property type="evidence" value="ECO:0007669"/>
    <property type="project" value="UniProtKB-SubCell"/>
</dbReference>
<gene>
    <name evidence="13" type="ORF">AVDCRST_MAG16-2740</name>
</gene>
<dbReference type="FunFam" id="3.10.150.10:FF:000005">
    <property type="entry name" value="Beta sliding clamp"/>
    <property type="match status" value="1"/>
</dbReference>
<dbReference type="SUPFAM" id="SSF55979">
    <property type="entry name" value="DNA clamp"/>
    <property type="match status" value="3"/>
</dbReference>
<dbReference type="SMART" id="SM00480">
    <property type="entry name" value="POL3Bc"/>
    <property type="match status" value="1"/>
</dbReference>
<keyword evidence="6 9" id="KW-0235">DNA replication</keyword>
<evidence type="ECO:0000259" key="11">
    <source>
        <dbReference type="Pfam" id="PF02767"/>
    </source>
</evidence>
<dbReference type="GO" id="GO:0008408">
    <property type="term" value="F:3'-5' exonuclease activity"/>
    <property type="evidence" value="ECO:0007669"/>
    <property type="project" value="InterPro"/>
</dbReference>
<dbReference type="GO" id="GO:0003677">
    <property type="term" value="F:DNA binding"/>
    <property type="evidence" value="ECO:0007669"/>
    <property type="project" value="UniProtKB-UniRule"/>
</dbReference>
<sequence>MELRVERDALADAVVWTARSLPARPPMQVLLGLLLESGPDGLEVSGFDYEVSSRVRLDAVSDEPGRILVPGRLLSDIVRSLPAQPVLLRLEGTRVVLTCGPARFTLPTLPVEDYPALPAMPETAGTLGADVFAAAVAQVALAAGRDDTLPVLTGVRFEIEGETLTLAATDRYRLAVRTLPWRPVSGDVSTTALVPARTLAETARALTAAPEVTLALSGSRGTGASEGMIGFEGAGRRTTSRLLEGEFPKYRSLLPSESTAAAEVATGPFVEAVKRVALVAARNAPVRLGFSADGVVLEAGGADDAQASEQLECGWEGSASGEPFSIAFNPQYLLDGLGAVDSDTTTLSFTGPTRPAVLTGKRDDGGDAAAADYRYLLMPVRLSG</sequence>
<accession>A0A6J4MEB9</accession>
<organism evidence="13">
    <name type="scientific">uncultured Frankineae bacterium</name>
    <dbReference type="NCBI Taxonomy" id="437475"/>
    <lineage>
        <taxon>Bacteria</taxon>
        <taxon>Bacillati</taxon>
        <taxon>Actinomycetota</taxon>
        <taxon>Actinomycetes</taxon>
        <taxon>Frankiales</taxon>
        <taxon>environmental samples</taxon>
    </lineage>
</organism>
<evidence type="ECO:0000259" key="12">
    <source>
        <dbReference type="Pfam" id="PF02768"/>
    </source>
</evidence>
<feature type="domain" description="DNA polymerase III beta sliding clamp N-terminal" evidence="10">
    <location>
        <begin position="1"/>
        <end position="118"/>
    </location>
</feature>
<protein>
    <recommendedName>
        <fullName evidence="9">Beta sliding clamp</fullName>
    </recommendedName>
</protein>
<evidence type="ECO:0000256" key="7">
    <source>
        <dbReference type="ARBA" id="ARBA00022932"/>
    </source>
</evidence>
<evidence type="ECO:0000313" key="13">
    <source>
        <dbReference type="EMBL" id="CAA9357320.1"/>
    </source>
</evidence>
<dbReference type="InterPro" id="IPR022637">
    <property type="entry name" value="DNA_polIII_beta_cen"/>
</dbReference>
<feature type="domain" description="DNA polymerase III beta sliding clamp C-terminal" evidence="12">
    <location>
        <begin position="251"/>
        <end position="365"/>
    </location>
</feature>
<keyword evidence="5 9" id="KW-0548">Nucleotidyltransferase</keyword>
<evidence type="ECO:0000256" key="4">
    <source>
        <dbReference type="ARBA" id="ARBA00022679"/>
    </source>
</evidence>
<dbReference type="Pfam" id="PF00712">
    <property type="entry name" value="DNA_pol3_beta"/>
    <property type="match status" value="1"/>
</dbReference>
<dbReference type="PANTHER" id="PTHR30478">
    <property type="entry name" value="DNA POLYMERASE III SUBUNIT BETA"/>
    <property type="match status" value="1"/>
</dbReference>
<dbReference type="AlphaFoldDB" id="A0A6J4MEB9"/>
<dbReference type="CDD" id="cd00140">
    <property type="entry name" value="beta_clamp"/>
    <property type="match status" value="1"/>
</dbReference>
<feature type="domain" description="DNA polymerase III beta sliding clamp central" evidence="11">
    <location>
        <begin position="127"/>
        <end position="249"/>
    </location>
</feature>
<evidence type="ECO:0000256" key="1">
    <source>
        <dbReference type="ARBA" id="ARBA00004496"/>
    </source>
</evidence>
<evidence type="ECO:0000256" key="2">
    <source>
        <dbReference type="ARBA" id="ARBA00010752"/>
    </source>
</evidence>
<dbReference type="NCBIfam" id="TIGR00663">
    <property type="entry name" value="dnan"/>
    <property type="match status" value="1"/>
</dbReference>
<dbReference type="InterPro" id="IPR022635">
    <property type="entry name" value="DNA_polIII_beta_C"/>
</dbReference>
<comment type="function">
    <text evidence="9">Confers DNA tethering and processivity to DNA polymerases and other proteins. Acts as a clamp, forming a ring around DNA (a reaction catalyzed by the clamp-loading complex) which diffuses in an ATP-independent manner freely and bidirectionally along dsDNA. Initially characterized for its ability to contact the catalytic subunit of DNA polymerase III (Pol III), a complex, multichain enzyme responsible for most of the replicative synthesis in bacteria; Pol III exhibits 3'-5' exonuclease proofreading activity. The beta chain is required for initiation of replication as well as for processivity of DNA replication.</text>
</comment>
<dbReference type="GO" id="GO:0009360">
    <property type="term" value="C:DNA polymerase III complex"/>
    <property type="evidence" value="ECO:0007669"/>
    <property type="project" value="InterPro"/>
</dbReference>
<keyword evidence="7 9" id="KW-0239">DNA-directed DNA polymerase</keyword>
<comment type="subcellular location">
    <subcellularLocation>
        <location evidence="1 9">Cytoplasm</location>
    </subcellularLocation>
</comment>
<comment type="subunit">
    <text evidence="9">Forms a ring-shaped head-to-tail homodimer around DNA.</text>
</comment>
<reference evidence="13" key="1">
    <citation type="submission" date="2020-02" db="EMBL/GenBank/DDBJ databases">
        <authorList>
            <person name="Meier V. D."/>
        </authorList>
    </citation>
    <scope>NUCLEOTIDE SEQUENCE</scope>
    <source>
        <strain evidence="13">AVDCRST_MAG16</strain>
    </source>
</reference>
<dbReference type="InterPro" id="IPR001001">
    <property type="entry name" value="DNA_polIII_beta"/>
</dbReference>
<dbReference type="PANTHER" id="PTHR30478:SF0">
    <property type="entry name" value="BETA SLIDING CLAMP"/>
    <property type="match status" value="1"/>
</dbReference>
<dbReference type="Gene3D" id="3.10.150.10">
    <property type="entry name" value="DNA Polymerase III, subunit A, domain 2"/>
    <property type="match status" value="3"/>
</dbReference>
<evidence type="ECO:0000256" key="8">
    <source>
        <dbReference type="ARBA" id="ARBA00023125"/>
    </source>
</evidence>
<dbReference type="Pfam" id="PF02767">
    <property type="entry name" value="DNA_pol3_beta_2"/>
    <property type="match status" value="1"/>
</dbReference>
<name>A0A6J4MEB9_9ACTN</name>
<evidence type="ECO:0000256" key="9">
    <source>
        <dbReference type="PIRNR" id="PIRNR000804"/>
    </source>
</evidence>
<comment type="similarity">
    <text evidence="2 9">Belongs to the beta sliding clamp family.</text>
</comment>
<dbReference type="InterPro" id="IPR046938">
    <property type="entry name" value="DNA_clamp_sf"/>
</dbReference>
<evidence type="ECO:0000256" key="3">
    <source>
        <dbReference type="ARBA" id="ARBA00022490"/>
    </source>
</evidence>
<dbReference type="GO" id="GO:0006271">
    <property type="term" value="P:DNA strand elongation involved in DNA replication"/>
    <property type="evidence" value="ECO:0007669"/>
    <property type="project" value="TreeGrafter"/>
</dbReference>
<keyword evidence="3 9" id="KW-0963">Cytoplasm</keyword>